<dbReference type="PANTHER" id="PTHR35810:SF1">
    <property type="entry name" value="CYTOPLASMIC PROTEIN"/>
    <property type="match status" value="1"/>
</dbReference>
<proteinExistence type="predicted"/>
<dbReference type="PATRIC" id="fig|1235804.3.peg.2203"/>
<evidence type="ECO:0000313" key="1">
    <source>
        <dbReference type="EMBL" id="EMZ37444.1"/>
    </source>
</evidence>
<name>N2BKW8_9HELI</name>
<dbReference type="Proteomes" id="UP000012527">
    <property type="component" value="Unassembled WGS sequence"/>
</dbReference>
<dbReference type="HOGENOM" id="CLU_2479031_0_0_7"/>
<gene>
    <name evidence="1" type="ORF">C826_02008</name>
</gene>
<protein>
    <submittedName>
        <fullName evidence="1">Uncharacterized protein</fullName>
    </submittedName>
</protein>
<organism evidence="1 2">
    <name type="scientific">Helicobacter bilis WiWa</name>
    <dbReference type="NCBI Taxonomy" id="1235804"/>
    <lineage>
        <taxon>Bacteria</taxon>
        <taxon>Pseudomonadati</taxon>
        <taxon>Campylobacterota</taxon>
        <taxon>Epsilonproteobacteria</taxon>
        <taxon>Campylobacterales</taxon>
        <taxon>Helicobacteraceae</taxon>
        <taxon>Helicobacter</taxon>
    </lineage>
</organism>
<dbReference type="Pfam" id="PF13310">
    <property type="entry name" value="Virulence_RhuM"/>
    <property type="match status" value="1"/>
</dbReference>
<sequence>MQFFKVVQNKLHFAAQGHTAAEIIYDRADSEKDFMGLQTFKGDFPTLTDTTIAKNCLDSKELKTLNNLVSAYFDLAELKAESNEKRL</sequence>
<accession>N2BKW8</accession>
<reference evidence="1 2" key="1">
    <citation type="submission" date="2013-02" db="EMBL/GenBank/DDBJ databases">
        <title>The Genome Sequence of Helicobacter bilis WiWa.</title>
        <authorList>
            <consortium name="The Broad Institute Genome Sequencing Platform"/>
            <person name="Ward D."/>
            <person name="Overstreet A.-M.C."/>
            <person name="Ramer-Tait A.E."/>
            <person name="Phillips G.J."/>
            <person name="Wannemuehler M.J."/>
            <person name="Walker B."/>
            <person name="Young S.K."/>
            <person name="Zeng Q."/>
            <person name="Gargeya S."/>
            <person name="Fitzgerald M."/>
            <person name="Haas B."/>
            <person name="Abouelleil A."/>
            <person name="Alvarado L."/>
            <person name="Arachchi H.M."/>
            <person name="Berlin A.M."/>
            <person name="Chapman S.B."/>
            <person name="Dewar J."/>
            <person name="Goldberg J."/>
            <person name="Griggs A."/>
            <person name="Gujja S."/>
            <person name="Hansen M."/>
            <person name="Howarth C."/>
            <person name="Imamovic A."/>
            <person name="Larimer J."/>
            <person name="McCowan C."/>
            <person name="Murphy C."/>
            <person name="Neiman D."/>
            <person name="Pearson M."/>
            <person name="Priest M."/>
            <person name="Roberts A."/>
            <person name="Saif S."/>
            <person name="Shea T."/>
            <person name="Sisk P."/>
            <person name="Sykes S."/>
            <person name="Wortman J."/>
            <person name="Nusbaum C."/>
            <person name="Birren B."/>
        </authorList>
    </citation>
    <scope>NUCLEOTIDE SEQUENCE [LARGE SCALE GENOMIC DNA]</scope>
    <source>
        <strain evidence="1 2">WiWa</strain>
    </source>
</reference>
<dbReference type="PANTHER" id="PTHR35810">
    <property type="entry name" value="CYTOPLASMIC PROTEIN-RELATED"/>
    <property type="match status" value="1"/>
</dbReference>
<dbReference type="AlphaFoldDB" id="N2BKW8"/>
<dbReference type="EMBL" id="AQFW01000018">
    <property type="protein sequence ID" value="EMZ37444.1"/>
    <property type="molecule type" value="Genomic_DNA"/>
</dbReference>
<evidence type="ECO:0000313" key="2">
    <source>
        <dbReference type="Proteomes" id="UP000012527"/>
    </source>
</evidence>
<dbReference type="InterPro" id="IPR011204">
    <property type="entry name" value="Virulence_RhuM-like"/>
</dbReference>
<comment type="caution">
    <text evidence="1">The sequence shown here is derived from an EMBL/GenBank/DDBJ whole genome shotgun (WGS) entry which is preliminary data.</text>
</comment>